<feature type="domain" description="TonB-dependent receptor-like beta-barrel" evidence="11">
    <location>
        <begin position="293"/>
        <end position="826"/>
    </location>
</feature>
<dbReference type="Pfam" id="PF00593">
    <property type="entry name" value="TonB_dep_Rec_b-barrel"/>
    <property type="match status" value="1"/>
</dbReference>
<keyword evidence="4 8" id="KW-0812">Transmembrane</keyword>
<dbReference type="PROSITE" id="PS52016">
    <property type="entry name" value="TONB_DEPENDENT_REC_3"/>
    <property type="match status" value="1"/>
</dbReference>
<protein>
    <submittedName>
        <fullName evidence="13">Iron complex outermembrane receptor protein</fullName>
    </submittedName>
</protein>
<feature type="signal peptide" evidence="10">
    <location>
        <begin position="1"/>
        <end position="35"/>
    </location>
</feature>
<dbReference type="InterPro" id="IPR012910">
    <property type="entry name" value="Plug_dom"/>
</dbReference>
<dbReference type="STRING" id="76947.GCA_002080435_01109"/>
<organism evidence="13 14">
    <name type="scientific">Sphingobium herbicidovorans (strain ATCC 700291 / DSM 11019 / CCUG 56400 / KCTC 2939 / LMG 18315 / NBRC 16415 / MH)</name>
    <name type="common">Sphingomonas herbicidovorans</name>
    <dbReference type="NCBI Taxonomy" id="1219045"/>
    <lineage>
        <taxon>Bacteria</taxon>
        <taxon>Pseudomonadati</taxon>
        <taxon>Pseudomonadota</taxon>
        <taxon>Alphaproteobacteria</taxon>
        <taxon>Sphingomonadales</taxon>
        <taxon>Sphingomonadaceae</taxon>
        <taxon>Sphingobium</taxon>
    </lineage>
</organism>
<proteinExistence type="inferred from homology"/>
<comment type="similarity">
    <text evidence="8 9">Belongs to the TonB-dependent receptor family.</text>
</comment>
<dbReference type="Gene3D" id="2.170.130.10">
    <property type="entry name" value="TonB-dependent receptor, plug domain"/>
    <property type="match status" value="1"/>
</dbReference>
<dbReference type="CDD" id="cd01347">
    <property type="entry name" value="ligand_gated_channel"/>
    <property type="match status" value="1"/>
</dbReference>
<evidence type="ECO:0000256" key="1">
    <source>
        <dbReference type="ARBA" id="ARBA00004571"/>
    </source>
</evidence>
<dbReference type="PATRIC" id="fig|1219045.3.peg.1920"/>
<evidence type="ECO:0000256" key="2">
    <source>
        <dbReference type="ARBA" id="ARBA00022448"/>
    </source>
</evidence>
<dbReference type="PANTHER" id="PTHR32552:SF83">
    <property type="entry name" value="BLR3904 PROTEIN"/>
    <property type="match status" value="1"/>
</dbReference>
<dbReference type="InterPro" id="IPR037066">
    <property type="entry name" value="Plug_dom_sf"/>
</dbReference>
<evidence type="ECO:0000256" key="3">
    <source>
        <dbReference type="ARBA" id="ARBA00022452"/>
    </source>
</evidence>
<accession>A0A086PBA5</accession>
<dbReference type="eggNOG" id="COG4774">
    <property type="taxonomic scope" value="Bacteria"/>
</dbReference>
<evidence type="ECO:0000313" key="13">
    <source>
        <dbReference type="EMBL" id="KFG90673.1"/>
    </source>
</evidence>
<dbReference type="Proteomes" id="UP000024284">
    <property type="component" value="Unassembled WGS sequence"/>
</dbReference>
<evidence type="ECO:0000313" key="14">
    <source>
        <dbReference type="Proteomes" id="UP000024284"/>
    </source>
</evidence>
<reference evidence="13" key="1">
    <citation type="submission" date="2014-08" db="EMBL/GenBank/DDBJ databases">
        <title>Draft genome sequences of Sphingobium herbicidovorans.</title>
        <authorList>
            <person name="Gan H.M."/>
            <person name="Gan H.Y."/>
            <person name="Savka M.A."/>
        </authorList>
    </citation>
    <scope>NUCLEOTIDE SEQUENCE [LARGE SCALE GENOMIC DNA]</scope>
    <source>
        <strain evidence="13">NBRC 16415</strain>
    </source>
</reference>
<dbReference type="PANTHER" id="PTHR32552">
    <property type="entry name" value="FERRICHROME IRON RECEPTOR-RELATED"/>
    <property type="match status" value="1"/>
</dbReference>
<dbReference type="Pfam" id="PF07715">
    <property type="entry name" value="Plug"/>
    <property type="match status" value="1"/>
</dbReference>
<comment type="caution">
    <text evidence="13">The sequence shown here is derived from an EMBL/GenBank/DDBJ whole genome shotgun (WGS) entry which is preliminary data.</text>
</comment>
<evidence type="ECO:0000256" key="8">
    <source>
        <dbReference type="PROSITE-ProRule" id="PRU01360"/>
    </source>
</evidence>
<dbReference type="AlphaFoldDB" id="A0A086PBA5"/>
<comment type="subcellular location">
    <subcellularLocation>
        <location evidence="1 8">Cell outer membrane</location>
        <topology evidence="1 8">Multi-pass membrane protein</topology>
    </subcellularLocation>
</comment>
<evidence type="ECO:0000256" key="7">
    <source>
        <dbReference type="ARBA" id="ARBA00023237"/>
    </source>
</evidence>
<keyword evidence="6 8" id="KW-0472">Membrane</keyword>
<evidence type="ECO:0000256" key="4">
    <source>
        <dbReference type="ARBA" id="ARBA00022692"/>
    </source>
</evidence>
<evidence type="ECO:0000256" key="9">
    <source>
        <dbReference type="RuleBase" id="RU003357"/>
    </source>
</evidence>
<dbReference type="InterPro" id="IPR000531">
    <property type="entry name" value="Beta-barrel_TonB"/>
</dbReference>
<dbReference type="Gene3D" id="2.40.170.20">
    <property type="entry name" value="TonB-dependent receptor, beta-barrel domain"/>
    <property type="match status" value="1"/>
</dbReference>
<feature type="chain" id="PRO_5001813151" evidence="10">
    <location>
        <begin position="36"/>
        <end position="861"/>
    </location>
</feature>
<evidence type="ECO:0000259" key="12">
    <source>
        <dbReference type="Pfam" id="PF07715"/>
    </source>
</evidence>
<dbReference type="GO" id="GO:0015344">
    <property type="term" value="F:siderophore uptake transmembrane transporter activity"/>
    <property type="evidence" value="ECO:0007669"/>
    <property type="project" value="TreeGrafter"/>
</dbReference>
<keyword evidence="13" id="KW-0675">Receptor</keyword>
<evidence type="ECO:0000256" key="6">
    <source>
        <dbReference type="ARBA" id="ARBA00023136"/>
    </source>
</evidence>
<dbReference type="SUPFAM" id="SSF56935">
    <property type="entry name" value="Porins"/>
    <property type="match status" value="1"/>
</dbReference>
<evidence type="ECO:0000256" key="5">
    <source>
        <dbReference type="ARBA" id="ARBA00023077"/>
    </source>
</evidence>
<dbReference type="InterPro" id="IPR039426">
    <property type="entry name" value="TonB-dep_rcpt-like"/>
</dbReference>
<name>A0A086PBA5_SPHHM</name>
<gene>
    <name evidence="13" type="ORF">BV98_001877</name>
</gene>
<sequence length="861" mass="93082">MQRERGFYSMSSSKSAPFLALSCVGALAFASAAHSQEESAPKLGGMTVTDTAIDASEVKVERAESPKYVRPLLDTPQTVTVINKATIQQQNLLTLRDVLSTVPGITFGAGEGGFGYGDRIILRGQDAKNDVTVDGVRSGAFLNRNEVYNIEQVEITNGANSVMNGGGSVAGTINLVTKRPLADDQTILNAGIGTDNYYRATVDANKRINDLIAVRINAVYHENDVPGRDVEYYKRWGIAPAITLGIDGPTSLTIQGEHLDDEAMPQYGLRYYPAQGGILDEFDRSGYYGFANIDRQDSKTNSLQAIFSHAFTDSLKVRNLTRYENIRQNTVTSQPNGVFCLDNGTAGGFNPDTGGACTTTILTSEVGETLTIPVGYYLPTGGRGNQRFIRNETAYTQFDLSAEFDTGGIEHSLVIGGSALWERYHQRQGSLGRTADGYDPYAAPFIIPRGQSAAIPNDLYNAAASLGLYNPLVSIADPSSTIVGPTATSGLQRFYGSNAYSGPTNFILNSLNIGEQTSYAAYLFDAMKFTDWLELNGGIRYEKVKGSNRTVSFDTNAGSATLGDPTEVTDPTRIDDNLFSYRVGLVVKPTPNTSVYVAYGNSKLPSKASVDGSCTANNEFGGSGTCNVKPETTKNYEIGVKADLFDAKLLLTAAMFRNDRNQIKVLSGDPLLPDRAADGFQRVEGISLGASGNIASNWTISANYMYLKSKIKQGVSDFCLENPGATSPVAGDCTNSAAFPDPARGYALTNTPKHSGSLFTTYRFDFGLELGYGITYQGKFLLNQPTVAQLTAGTYTGYYVPSYTIHRFMANYLITEKLTAQLNVQNFTNEKYVTTVRNNVNNSWAQPAPTRSAVLSLNYAF</sequence>
<dbReference type="InterPro" id="IPR036942">
    <property type="entry name" value="Beta-barrel_TonB_sf"/>
</dbReference>
<feature type="domain" description="TonB-dependent receptor plug" evidence="12">
    <location>
        <begin position="72"/>
        <end position="172"/>
    </location>
</feature>
<keyword evidence="14" id="KW-1185">Reference proteome</keyword>
<keyword evidence="5 9" id="KW-0798">TonB box</keyword>
<keyword evidence="2 8" id="KW-0813">Transport</keyword>
<evidence type="ECO:0000256" key="10">
    <source>
        <dbReference type="SAM" id="SignalP"/>
    </source>
</evidence>
<keyword evidence="3 8" id="KW-1134">Transmembrane beta strand</keyword>
<keyword evidence="10" id="KW-0732">Signal</keyword>
<dbReference type="GO" id="GO:0009279">
    <property type="term" value="C:cell outer membrane"/>
    <property type="evidence" value="ECO:0007669"/>
    <property type="project" value="UniProtKB-SubCell"/>
</dbReference>
<evidence type="ECO:0000259" key="11">
    <source>
        <dbReference type="Pfam" id="PF00593"/>
    </source>
</evidence>
<keyword evidence="7 8" id="KW-0998">Cell outer membrane</keyword>
<dbReference type="EMBL" id="JFZA02000012">
    <property type="protein sequence ID" value="KFG90673.1"/>
    <property type="molecule type" value="Genomic_DNA"/>
</dbReference>